<gene>
    <name evidence="1" type="ORF">CK203_114508</name>
</gene>
<evidence type="ECO:0000313" key="2">
    <source>
        <dbReference type="Proteomes" id="UP000288805"/>
    </source>
</evidence>
<organism evidence="1 2">
    <name type="scientific">Vitis vinifera</name>
    <name type="common">Grape</name>
    <dbReference type="NCBI Taxonomy" id="29760"/>
    <lineage>
        <taxon>Eukaryota</taxon>
        <taxon>Viridiplantae</taxon>
        <taxon>Streptophyta</taxon>
        <taxon>Embryophyta</taxon>
        <taxon>Tracheophyta</taxon>
        <taxon>Spermatophyta</taxon>
        <taxon>Magnoliopsida</taxon>
        <taxon>eudicotyledons</taxon>
        <taxon>Gunneridae</taxon>
        <taxon>Pentapetalae</taxon>
        <taxon>rosids</taxon>
        <taxon>Vitales</taxon>
        <taxon>Vitaceae</taxon>
        <taxon>Viteae</taxon>
        <taxon>Vitis</taxon>
    </lineage>
</organism>
<dbReference type="EMBL" id="QGNW01002412">
    <property type="protein sequence ID" value="RVW19964.1"/>
    <property type="molecule type" value="Genomic_DNA"/>
</dbReference>
<evidence type="ECO:0000313" key="1">
    <source>
        <dbReference type="EMBL" id="RVW19964.1"/>
    </source>
</evidence>
<reference evidence="1 2" key="1">
    <citation type="journal article" date="2018" name="PLoS Genet.">
        <title>Population sequencing reveals clonal diversity and ancestral inbreeding in the grapevine cultivar Chardonnay.</title>
        <authorList>
            <person name="Roach M.J."/>
            <person name="Johnson D.L."/>
            <person name="Bohlmann J."/>
            <person name="van Vuuren H.J."/>
            <person name="Jones S.J."/>
            <person name="Pretorius I.S."/>
            <person name="Schmidt S.A."/>
            <person name="Borneman A.R."/>
        </authorList>
    </citation>
    <scope>NUCLEOTIDE SEQUENCE [LARGE SCALE GENOMIC DNA]</scope>
    <source>
        <strain evidence="2">cv. Chardonnay</strain>
        <tissue evidence="1">Leaf</tissue>
    </source>
</reference>
<sequence>MRGSACVEVMTTLHGSAPSLRRRAEGCVLPEDPPIRTPSLHVGVSEAFRASLVTFVFVLDAFARFSSDYHSFHTFPIPYPHSASHLARIRFHSQSGHTFLGQS</sequence>
<dbReference type="Proteomes" id="UP000288805">
    <property type="component" value="Unassembled WGS sequence"/>
</dbReference>
<comment type="caution">
    <text evidence="1">The sequence shown here is derived from an EMBL/GenBank/DDBJ whole genome shotgun (WGS) entry which is preliminary data.</text>
</comment>
<accession>A0A438C9P6</accession>
<protein>
    <submittedName>
        <fullName evidence="1">Uncharacterized protein</fullName>
    </submittedName>
</protein>
<dbReference type="AlphaFoldDB" id="A0A438C9P6"/>
<proteinExistence type="predicted"/>
<name>A0A438C9P6_VITVI</name>